<accession>A0ABX1X408</accession>
<keyword evidence="2" id="KW-1185">Reference proteome</keyword>
<comment type="caution">
    <text evidence="1">The sequence shown here is derived from an EMBL/GenBank/DDBJ whole genome shotgun (WGS) entry which is preliminary data.</text>
</comment>
<organism evidence="1 2">
    <name type="scientific">Paenibacillus plantarum</name>
    <dbReference type="NCBI Taxonomy" id="2654975"/>
    <lineage>
        <taxon>Bacteria</taxon>
        <taxon>Bacillati</taxon>
        <taxon>Bacillota</taxon>
        <taxon>Bacilli</taxon>
        <taxon>Bacillales</taxon>
        <taxon>Paenibacillaceae</taxon>
        <taxon>Paenibacillus</taxon>
    </lineage>
</organism>
<gene>
    <name evidence="1" type="ORF">GC096_03685</name>
</gene>
<protein>
    <submittedName>
        <fullName evidence="1">Uncharacterized protein</fullName>
    </submittedName>
</protein>
<dbReference type="EMBL" id="WHNY01000009">
    <property type="protein sequence ID" value="NOU63147.1"/>
    <property type="molecule type" value="Genomic_DNA"/>
</dbReference>
<evidence type="ECO:0000313" key="1">
    <source>
        <dbReference type="EMBL" id="NOU63147.1"/>
    </source>
</evidence>
<dbReference type="Proteomes" id="UP000653578">
    <property type="component" value="Unassembled WGS sequence"/>
</dbReference>
<reference evidence="1 2" key="1">
    <citation type="submission" date="2019-10" db="EMBL/GenBank/DDBJ databases">
        <title>Description of Paenibacillus humi sp. nov.</title>
        <authorList>
            <person name="Carlier A."/>
            <person name="Qi S."/>
        </authorList>
    </citation>
    <scope>NUCLEOTIDE SEQUENCE [LARGE SCALE GENOMIC DNA]</scope>
    <source>
        <strain evidence="1 2">LMG 31461</strain>
    </source>
</reference>
<proteinExistence type="predicted"/>
<name>A0ABX1X408_9BACL</name>
<sequence length="141" mass="16558">MKIYYDEDPENAYNPYRVIISLENTTIDWDKKIFYISLPDKFEKVFHEDFNEDIMSISIQQGDLLLHPMKVNTIGIYLPNIVNRIEKLIKDEKKNLLMAGTIYSSGVTAAFEYNNIKQFIIYISDLSSKGIRINQFFGDDW</sequence>
<evidence type="ECO:0000313" key="2">
    <source>
        <dbReference type="Proteomes" id="UP000653578"/>
    </source>
</evidence>
<dbReference type="RefSeq" id="WP_171628955.1">
    <property type="nucleotide sequence ID" value="NZ_WHNY01000009.1"/>
</dbReference>